<evidence type="ECO:0000256" key="7">
    <source>
        <dbReference type="ARBA" id="ARBA00047942"/>
    </source>
</evidence>
<dbReference type="PRINTS" id="PR00507">
    <property type="entry name" value="N12N6MTFRASE"/>
</dbReference>
<dbReference type="Pfam" id="PF02384">
    <property type="entry name" value="N6_Mtase"/>
    <property type="match status" value="1"/>
</dbReference>
<evidence type="ECO:0000256" key="1">
    <source>
        <dbReference type="ARBA" id="ARBA00006594"/>
    </source>
</evidence>
<dbReference type="PROSITE" id="PS00092">
    <property type="entry name" value="N6_MTASE"/>
    <property type="match status" value="1"/>
</dbReference>
<evidence type="ECO:0000313" key="11">
    <source>
        <dbReference type="EMBL" id="KAA1258918.1"/>
    </source>
</evidence>
<feature type="region of interest" description="Disordered" evidence="8">
    <location>
        <begin position="544"/>
        <end position="570"/>
    </location>
</feature>
<dbReference type="Proteomes" id="UP000322699">
    <property type="component" value="Unassembled WGS sequence"/>
</dbReference>
<comment type="caution">
    <text evidence="11">The sequence shown here is derived from an EMBL/GenBank/DDBJ whole genome shotgun (WGS) entry which is preliminary data.</text>
</comment>
<keyword evidence="5" id="KW-0949">S-adenosyl-L-methionine</keyword>
<dbReference type="GO" id="GO:0009307">
    <property type="term" value="P:DNA restriction-modification system"/>
    <property type="evidence" value="ECO:0007669"/>
    <property type="project" value="UniProtKB-KW"/>
</dbReference>
<evidence type="ECO:0000256" key="4">
    <source>
        <dbReference type="ARBA" id="ARBA00022679"/>
    </source>
</evidence>
<dbReference type="PANTHER" id="PTHR42933">
    <property type="entry name" value="SLR6095 PROTEIN"/>
    <property type="match status" value="1"/>
</dbReference>
<dbReference type="GO" id="GO:0008170">
    <property type="term" value="F:N-methyltransferase activity"/>
    <property type="evidence" value="ECO:0007669"/>
    <property type="project" value="InterPro"/>
</dbReference>
<feature type="region of interest" description="Disordered" evidence="8">
    <location>
        <begin position="678"/>
        <end position="698"/>
    </location>
</feature>
<dbReference type="GO" id="GO:0009007">
    <property type="term" value="F:site-specific DNA-methyltransferase (adenine-specific) activity"/>
    <property type="evidence" value="ECO:0007669"/>
    <property type="project" value="UniProtKB-EC"/>
</dbReference>
<dbReference type="SUPFAM" id="SSF53335">
    <property type="entry name" value="S-adenosyl-L-methionine-dependent methyltransferases"/>
    <property type="match status" value="1"/>
</dbReference>
<keyword evidence="4 11" id="KW-0808">Transferase</keyword>
<reference evidence="11 12" key="1">
    <citation type="submission" date="2019-08" db="EMBL/GenBank/DDBJ databases">
        <title>Deep-cultivation of Planctomycetes and their phenomic and genomic characterization uncovers novel biology.</title>
        <authorList>
            <person name="Wiegand S."/>
            <person name="Jogler M."/>
            <person name="Boedeker C."/>
            <person name="Pinto D."/>
            <person name="Vollmers J."/>
            <person name="Rivas-Marin E."/>
            <person name="Kohn T."/>
            <person name="Peeters S.H."/>
            <person name="Heuer A."/>
            <person name="Rast P."/>
            <person name="Oberbeckmann S."/>
            <person name="Bunk B."/>
            <person name="Jeske O."/>
            <person name="Meyerdierks A."/>
            <person name="Storesund J.E."/>
            <person name="Kallscheuer N."/>
            <person name="Luecker S."/>
            <person name="Lage O.M."/>
            <person name="Pohl T."/>
            <person name="Merkel B.J."/>
            <person name="Hornburger P."/>
            <person name="Mueller R.-W."/>
            <person name="Bruemmer F."/>
            <person name="Labrenz M."/>
            <person name="Spormann A.M."/>
            <person name="Op Den Camp H."/>
            <person name="Overmann J."/>
            <person name="Amann R."/>
            <person name="Jetten M.S.M."/>
            <person name="Mascher T."/>
            <person name="Medema M.H."/>
            <person name="Devos D.P."/>
            <person name="Kaster A.-K."/>
            <person name="Ovreas L."/>
            <person name="Rohde M."/>
            <person name="Galperin M.Y."/>
            <person name="Jogler C."/>
        </authorList>
    </citation>
    <scope>NUCLEOTIDE SEQUENCE [LARGE SCALE GENOMIC DNA]</scope>
    <source>
        <strain evidence="11 12">LF1</strain>
    </source>
</reference>
<dbReference type="GO" id="GO:0003677">
    <property type="term" value="F:DNA binding"/>
    <property type="evidence" value="ECO:0007669"/>
    <property type="project" value="InterPro"/>
</dbReference>
<evidence type="ECO:0000256" key="2">
    <source>
        <dbReference type="ARBA" id="ARBA00011900"/>
    </source>
</evidence>
<evidence type="ECO:0000256" key="6">
    <source>
        <dbReference type="ARBA" id="ARBA00022747"/>
    </source>
</evidence>
<comment type="catalytic activity">
    <reaction evidence="7">
        <text>a 2'-deoxyadenosine in DNA + S-adenosyl-L-methionine = an N(6)-methyl-2'-deoxyadenosine in DNA + S-adenosyl-L-homocysteine + H(+)</text>
        <dbReference type="Rhea" id="RHEA:15197"/>
        <dbReference type="Rhea" id="RHEA-COMP:12418"/>
        <dbReference type="Rhea" id="RHEA-COMP:12419"/>
        <dbReference type="ChEBI" id="CHEBI:15378"/>
        <dbReference type="ChEBI" id="CHEBI:57856"/>
        <dbReference type="ChEBI" id="CHEBI:59789"/>
        <dbReference type="ChEBI" id="CHEBI:90615"/>
        <dbReference type="ChEBI" id="CHEBI:90616"/>
        <dbReference type="EC" id="2.1.1.72"/>
    </reaction>
</comment>
<keyword evidence="12" id="KW-1185">Reference proteome</keyword>
<dbReference type="GO" id="GO:0032259">
    <property type="term" value="P:methylation"/>
    <property type="evidence" value="ECO:0007669"/>
    <property type="project" value="UniProtKB-KW"/>
</dbReference>
<keyword evidence="3 11" id="KW-0489">Methyltransferase</keyword>
<evidence type="ECO:0000256" key="5">
    <source>
        <dbReference type="ARBA" id="ARBA00022691"/>
    </source>
</evidence>
<accession>A0A5B1CCL9</accession>
<evidence type="ECO:0000256" key="8">
    <source>
        <dbReference type="SAM" id="MobiDB-lite"/>
    </source>
</evidence>
<dbReference type="EC" id="2.1.1.72" evidence="2"/>
<proteinExistence type="inferred from homology"/>
<feature type="region of interest" description="Disordered" evidence="8">
    <location>
        <begin position="464"/>
        <end position="487"/>
    </location>
</feature>
<comment type="similarity">
    <text evidence="1">Belongs to the N(4)/N(6)-methyltransferase family.</text>
</comment>
<dbReference type="PANTHER" id="PTHR42933:SF3">
    <property type="entry name" value="TYPE I RESTRICTION ENZYME MJAVIII METHYLASE SUBUNIT"/>
    <property type="match status" value="1"/>
</dbReference>
<dbReference type="AlphaFoldDB" id="A0A5B1CCL9"/>
<dbReference type="InterPro" id="IPR038333">
    <property type="entry name" value="T1MK-like_N_sf"/>
</dbReference>
<dbReference type="RefSeq" id="WP_149752654.1">
    <property type="nucleotide sequence ID" value="NZ_VRLW01000001.1"/>
</dbReference>
<feature type="compositionally biased region" description="Basic and acidic residues" evidence="8">
    <location>
        <begin position="464"/>
        <end position="473"/>
    </location>
</feature>
<evidence type="ECO:0000256" key="3">
    <source>
        <dbReference type="ARBA" id="ARBA00022603"/>
    </source>
</evidence>
<dbReference type="InterPro" id="IPR022749">
    <property type="entry name" value="D12N6_MeTrfase_N"/>
</dbReference>
<organism evidence="11 12">
    <name type="scientific">Rubripirellula obstinata</name>
    <dbReference type="NCBI Taxonomy" id="406547"/>
    <lineage>
        <taxon>Bacteria</taxon>
        <taxon>Pseudomonadati</taxon>
        <taxon>Planctomycetota</taxon>
        <taxon>Planctomycetia</taxon>
        <taxon>Pirellulales</taxon>
        <taxon>Pirellulaceae</taxon>
        <taxon>Rubripirellula</taxon>
    </lineage>
</organism>
<dbReference type="InterPro" id="IPR002052">
    <property type="entry name" value="DNA_methylase_N6_adenine_CS"/>
</dbReference>
<dbReference type="Pfam" id="PF12161">
    <property type="entry name" value="HsdM_N"/>
    <property type="match status" value="1"/>
</dbReference>
<dbReference type="InterPro" id="IPR051537">
    <property type="entry name" value="DNA_Adenine_Mtase"/>
</dbReference>
<dbReference type="Gene3D" id="1.20.1260.30">
    <property type="match status" value="1"/>
</dbReference>
<feature type="domain" description="DNA methylase adenine-specific" evidence="9">
    <location>
        <begin position="154"/>
        <end position="462"/>
    </location>
</feature>
<evidence type="ECO:0000259" key="9">
    <source>
        <dbReference type="Pfam" id="PF02384"/>
    </source>
</evidence>
<protein>
    <recommendedName>
        <fullName evidence="2">site-specific DNA-methyltransferase (adenine-specific)</fullName>
        <ecNumber evidence="2">2.1.1.72</ecNumber>
    </recommendedName>
</protein>
<dbReference type="EMBL" id="VRLW01000001">
    <property type="protein sequence ID" value="KAA1258918.1"/>
    <property type="molecule type" value="Genomic_DNA"/>
</dbReference>
<gene>
    <name evidence="11" type="primary">hsdM_1</name>
    <name evidence="11" type="ORF">LF1_14420</name>
</gene>
<keyword evidence="6" id="KW-0680">Restriction system</keyword>
<evidence type="ECO:0000259" key="10">
    <source>
        <dbReference type="Pfam" id="PF12161"/>
    </source>
</evidence>
<name>A0A5B1CCL9_9BACT</name>
<dbReference type="InterPro" id="IPR003356">
    <property type="entry name" value="DNA_methylase_A-5"/>
</dbReference>
<sequence>MATNFSQTAAYIWSLADLLRGDFKQSQYGRVILPFTILRRLECVLEATKPKVLTQVEKLKDNQQLEPEAREKFLLKAAKQSFYNTSAMDLSKMGSADIKTNLTTYIESFSTDAREIFEHFKFADFIAQLQDANLLYKVVQKVALTDLSPAAISNHDMGLVFEELIRRFAESSNETAGEHFTPRDIVRLTTSLVFMEDDDALTESGIIRTIYDPTAGTGGFLSSGMEYVHELNPEAVMRAFGQELNPESYAICKGDMLIKGQDVSRIKLGNTLSDDGLHSDRFDYMLSNPPFGVDWKKVEGKIKDEHKLKGFDGRFGPGLPRVSDGSLLFLMHLISKMRDYDSGGKDKNGGRIGIILNGSPLFTGGAGSGESEIRRYILESDLLEAIVALPTDMFYNTGIATYVWILSNKKDAERRGKVQLINGVHLYQKMRKSLGSKRQEIGEDDVRLITQTFGNFEAVESYRLDKAPDEKSGRGRQSSTKKKAEKKTFGSKIFASHEFGYRRITIERPLRLSVQFSGVRIATLRFEPGKLNAAMQKVYEQFPEAFPDSGSPRPASGRGAGGEGPSSATYGDLSTVEAEIRAMVKADFADLKEKQIKDLLDPKTWTAQKELLDNAIKLQAAIGENQHDDFNEFEATLKQAIKDADVELDAKQKKQIIAAVSWTNPDAEPVIKKVISRLGASPGSKSNGKPTQPDPTYGTFEYKNQIVQFQPDSDLRDNEDVPLTEGTARGANVDAVNEAYFHKEVAPHVPDAWIDKGKCDAKDGGVGIVGYEIPFNRHFYEYQPPRPLQEIDAELDELSSEIMQMLQEVHS</sequence>
<dbReference type="Gene3D" id="3.40.50.150">
    <property type="entry name" value="Vaccinia Virus protein VP39"/>
    <property type="match status" value="1"/>
</dbReference>
<evidence type="ECO:0000313" key="12">
    <source>
        <dbReference type="Proteomes" id="UP000322699"/>
    </source>
</evidence>
<feature type="domain" description="N6 adenine-specific DNA methyltransferase N-terminal" evidence="10">
    <location>
        <begin position="10"/>
        <end position="142"/>
    </location>
</feature>
<dbReference type="InterPro" id="IPR029063">
    <property type="entry name" value="SAM-dependent_MTases_sf"/>
</dbReference>